<gene>
    <name evidence="2" type="ORF">HF327_016415</name>
</gene>
<feature type="transmembrane region" description="Helical" evidence="1">
    <location>
        <begin position="104"/>
        <end position="125"/>
    </location>
</feature>
<dbReference type="AlphaFoldDB" id="A0A843BAC9"/>
<dbReference type="Pfam" id="PF10067">
    <property type="entry name" value="DUF2306"/>
    <property type="match status" value="1"/>
</dbReference>
<keyword evidence="1" id="KW-0812">Transmembrane</keyword>
<dbReference type="RefSeq" id="WP_198461347.1">
    <property type="nucleotide sequence ID" value="NZ_JABBCQ020000015.1"/>
</dbReference>
<protein>
    <submittedName>
        <fullName evidence="2">DUF2306 domain-containing protein</fullName>
    </submittedName>
</protein>
<evidence type="ECO:0000313" key="2">
    <source>
        <dbReference type="EMBL" id="MBI1626080.1"/>
    </source>
</evidence>
<dbReference type="InterPro" id="IPR018750">
    <property type="entry name" value="DUF2306_membrane"/>
</dbReference>
<dbReference type="Proteomes" id="UP000530032">
    <property type="component" value="Unassembled WGS sequence"/>
</dbReference>
<reference evidence="2" key="1">
    <citation type="submission" date="2020-12" db="EMBL/GenBank/DDBJ databases">
        <title>Comamonas sp. nov., isolated from stream water.</title>
        <authorList>
            <person name="Park K.-H."/>
        </authorList>
    </citation>
    <scope>NUCLEOTIDE SEQUENCE</scope>
    <source>
        <strain evidence="2">EJ-4</strain>
    </source>
</reference>
<comment type="caution">
    <text evidence="2">The sequence shown here is derived from an EMBL/GenBank/DDBJ whole genome shotgun (WGS) entry which is preliminary data.</text>
</comment>
<dbReference type="EMBL" id="JABBCQ020000015">
    <property type="protein sequence ID" value="MBI1626080.1"/>
    <property type="molecule type" value="Genomic_DNA"/>
</dbReference>
<feature type="transmembrane region" description="Helical" evidence="1">
    <location>
        <begin position="6"/>
        <end position="28"/>
    </location>
</feature>
<evidence type="ECO:0000256" key="1">
    <source>
        <dbReference type="SAM" id="Phobius"/>
    </source>
</evidence>
<keyword evidence="3" id="KW-1185">Reference proteome</keyword>
<organism evidence="2 3">
    <name type="scientific">Comamonas suwonensis</name>
    <dbReference type="NCBI Taxonomy" id="2606214"/>
    <lineage>
        <taxon>Bacteria</taxon>
        <taxon>Pseudomonadati</taxon>
        <taxon>Pseudomonadota</taxon>
        <taxon>Betaproteobacteria</taxon>
        <taxon>Burkholderiales</taxon>
        <taxon>Comamonadaceae</taxon>
        <taxon>Comamonas</taxon>
    </lineage>
</organism>
<feature type="transmembrane region" description="Helical" evidence="1">
    <location>
        <begin position="71"/>
        <end position="92"/>
    </location>
</feature>
<name>A0A843BAC9_9BURK</name>
<keyword evidence="1" id="KW-1133">Transmembrane helix</keyword>
<evidence type="ECO:0000313" key="3">
    <source>
        <dbReference type="Proteomes" id="UP000530032"/>
    </source>
</evidence>
<accession>A0A843BAC9</accession>
<sequence>MQLTPLIAFHMSSAIAATSVGALTLWARRSGSPRPLLHRIAGYAFVLLMLGTAISALFIRNFSLPNWSGFTPIHLLVPVTLGGLGLSFWHLAHRRIDKHRSIMRKLYIGSCVVAGLFTLVPGRLLGDLLWQKLV</sequence>
<proteinExistence type="predicted"/>
<feature type="transmembrane region" description="Helical" evidence="1">
    <location>
        <begin position="40"/>
        <end position="59"/>
    </location>
</feature>
<keyword evidence="1" id="KW-0472">Membrane</keyword>